<protein>
    <submittedName>
        <fullName evidence="2">Uncharacterized protein</fullName>
    </submittedName>
</protein>
<gene>
    <name evidence="2" type="ORF">GCM10010302_42520</name>
</gene>
<evidence type="ECO:0000313" key="3">
    <source>
        <dbReference type="Proteomes" id="UP001501867"/>
    </source>
</evidence>
<feature type="region of interest" description="Disordered" evidence="1">
    <location>
        <begin position="77"/>
        <end position="117"/>
    </location>
</feature>
<dbReference type="Proteomes" id="UP001501867">
    <property type="component" value="Unassembled WGS sequence"/>
</dbReference>
<evidence type="ECO:0000256" key="1">
    <source>
        <dbReference type="SAM" id="MobiDB-lite"/>
    </source>
</evidence>
<accession>A0ABN0VH24</accession>
<keyword evidence="3" id="KW-1185">Reference proteome</keyword>
<proteinExistence type="predicted"/>
<reference evidence="2 3" key="1">
    <citation type="journal article" date="2019" name="Int. J. Syst. Evol. Microbiol.">
        <title>The Global Catalogue of Microorganisms (GCM) 10K type strain sequencing project: providing services to taxonomists for standard genome sequencing and annotation.</title>
        <authorList>
            <consortium name="The Broad Institute Genomics Platform"/>
            <consortium name="The Broad Institute Genome Sequencing Center for Infectious Disease"/>
            <person name="Wu L."/>
            <person name="Ma J."/>
        </authorList>
    </citation>
    <scope>NUCLEOTIDE SEQUENCE [LARGE SCALE GENOMIC DNA]</scope>
    <source>
        <strain evidence="2 3">JCM 4505</strain>
    </source>
</reference>
<dbReference type="EMBL" id="BAAABV010000021">
    <property type="protein sequence ID" value="GAA0299447.1"/>
    <property type="molecule type" value="Genomic_DNA"/>
</dbReference>
<name>A0ABN0VH24_9ACTN</name>
<organism evidence="2 3">
    <name type="scientific">Streptomyces polychromogenes</name>
    <dbReference type="NCBI Taxonomy" id="67342"/>
    <lineage>
        <taxon>Bacteria</taxon>
        <taxon>Bacillati</taxon>
        <taxon>Actinomycetota</taxon>
        <taxon>Actinomycetes</taxon>
        <taxon>Kitasatosporales</taxon>
        <taxon>Streptomycetaceae</taxon>
        <taxon>Streptomyces</taxon>
    </lineage>
</organism>
<comment type="caution">
    <text evidence="2">The sequence shown here is derived from an EMBL/GenBank/DDBJ whole genome shotgun (WGS) entry which is preliminary data.</text>
</comment>
<sequence>MPFQQPNRSLTPVGPGVGLCRRAGPTRCNPAALYGHPAGRGVEGRFRIRHSTPSDTEGGQAARSRLTTLADAENISCLTGGEGRRPGRGSCGTYWRGGPPAVDRPHSQTAVDAPPRPEALGQIHRRFLGKALDRAPASR</sequence>
<evidence type="ECO:0000313" key="2">
    <source>
        <dbReference type="EMBL" id="GAA0299447.1"/>
    </source>
</evidence>